<feature type="region of interest" description="Disordered" evidence="4">
    <location>
        <begin position="383"/>
        <end position="566"/>
    </location>
</feature>
<dbReference type="Proteomes" id="UP000824540">
    <property type="component" value="Unassembled WGS sequence"/>
</dbReference>
<evidence type="ECO:0000256" key="3">
    <source>
        <dbReference type="PROSITE-ProRule" id="PRU00332"/>
    </source>
</evidence>
<dbReference type="GO" id="GO:0010494">
    <property type="term" value="C:cytoplasmic stress granule"/>
    <property type="evidence" value="ECO:0007669"/>
    <property type="project" value="TreeGrafter"/>
</dbReference>
<feature type="compositionally biased region" description="Pro residues" evidence="4">
    <location>
        <begin position="421"/>
        <end position="430"/>
    </location>
</feature>
<proteinExistence type="predicted"/>
<evidence type="ECO:0000259" key="5">
    <source>
        <dbReference type="PROSITE" id="PS50961"/>
    </source>
</evidence>
<dbReference type="InterPro" id="IPR006630">
    <property type="entry name" value="La_HTH"/>
</dbReference>
<feature type="compositionally biased region" description="Basic residues" evidence="4">
    <location>
        <begin position="316"/>
        <end position="326"/>
    </location>
</feature>
<keyword evidence="1" id="KW-0597">Phosphoprotein</keyword>
<gene>
    <name evidence="6" type="ORF">JZ751_000031</name>
</gene>
<evidence type="ECO:0000256" key="1">
    <source>
        <dbReference type="ARBA" id="ARBA00022553"/>
    </source>
</evidence>
<reference evidence="6" key="1">
    <citation type="thesis" date="2021" institute="BYU ScholarsArchive" country="Provo, UT, USA">
        <title>Applications of and Algorithms for Genome Assembly and Genomic Analyses with an Emphasis on Marine Teleosts.</title>
        <authorList>
            <person name="Pickett B.D."/>
        </authorList>
    </citation>
    <scope>NUCLEOTIDE SEQUENCE</scope>
    <source>
        <strain evidence="6">HI-2016</strain>
    </source>
</reference>
<dbReference type="PROSITE" id="PS50961">
    <property type="entry name" value="HTH_LA"/>
    <property type="match status" value="1"/>
</dbReference>
<dbReference type="AlphaFoldDB" id="A0A8T2PV37"/>
<accession>A0A8T2PV37</accession>
<dbReference type="Gene3D" id="1.10.10.10">
    <property type="entry name" value="Winged helix-like DNA-binding domain superfamily/Winged helix DNA-binding domain"/>
    <property type="match status" value="1"/>
</dbReference>
<feature type="compositionally biased region" description="Pro residues" evidence="4">
    <location>
        <begin position="552"/>
        <end position="566"/>
    </location>
</feature>
<evidence type="ECO:0000256" key="4">
    <source>
        <dbReference type="SAM" id="MobiDB-lite"/>
    </source>
</evidence>
<dbReference type="GO" id="GO:0003730">
    <property type="term" value="F:mRNA 3'-UTR binding"/>
    <property type="evidence" value="ECO:0007669"/>
    <property type="project" value="TreeGrafter"/>
</dbReference>
<feature type="compositionally biased region" description="Polar residues" evidence="4">
    <location>
        <begin position="451"/>
        <end position="467"/>
    </location>
</feature>
<dbReference type="GO" id="GO:0005829">
    <property type="term" value="C:cytosol"/>
    <property type="evidence" value="ECO:0007669"/>
    <property type="project" value="TreeGrafter"/>
</dbReference>
<feature type="region of interest" description="Disordered" evidence="4">
    <location>
        <begin position="266"/>
        <end position="298"/>
    </location>
</feature>
<feature type="domain" description="HTH La-type RNA-binding" evidence="5">
    <location>
        <begin position="1"/>
        <end position="63"/>
    </location>
</feature>
<feature type="region of interest" description="Disordered" evidence="4">
    <location>
        <begin position="227"/>
        <end position="249"/>
    </location>
</feature>
<feature type="region of interest" description="Disordered" evidence="4">
    <location>
        <begin position="312"/>
        <end position="367"/>
    </location>
</feature>
<evidence type="ECO:0000313" key="6">
    <source>
        <dbReference type="EMBL" id="KAG9355193.1"/>
    </source>
</evidence>
<protein>
    <recommendedName>
        <fullName evidence="5">HTH La-type RNA-binding domain-containing protein</fullName>
    </recommendedName>
</protein>
<sequence length="566" mass="62531">MYLISQMDSDQYVPIMTVANLDHVKKLSTDVDLIVDVLRSLPLVQVDEKGEKVRPNQNRCIVILREVPESTPLEEVEALFQGGNLPKFISCEFAYNDNWFITFQSEADAQQAYRYLREEVKIFQGKPIKARIKAKAIAINTFLPKNGYRPVDVNPYAQQRYTSFYIPPVYSPQQQFPLYSLITPQTWSTTHGFIDPTLVTPFHNTGFINGFTTSHNFKPATSPLTVRQYSPRNRNHTKPHIRPTLASADRTSGLLDSPAIFNFPGERILNGVRSPQTRPPPQNRTRLQSSVVYPRRDIGTGRVEPITADYSLGMGRGRKNIYGYRKKRDDKFTRPPTQSPPPPKPPSPSFELGLSSFPPLPGAAGHLKTDDAFESRLSSMSIGGAKDKNVNVDASTNTMPSGIPKEPPQTVTVPLPASSESPPPPPPPSQSPHEPKVPEVQQKETQAPVERQTSTLTTASKSVQVNGAATELRKPSYAEICQRIKDAPTLQPPKDLKPTSAAPGPAGGEEKKAPESSGERGESRNRDTYPAKSAPTSAPTPARLREARRPPGRWPSPPPPPPKSPQ</sequence>
<evidence type="ECO:0000313" key="7">
    <source>
        <dbReference type="Proteomes" id="UP000824540"/>
    </source>
</evidence>
<dbReference type="GO" id="GO:0045727">
    <property type="term" value="P:positive regulation of translation"/>
    <property type="evidence" value="ECO:0007669"/>
    <property type="project" value="TreeGrafter"/>
</dbReference>
<dbReference type="InterPro" id="IPR035979">
    <property type="entry name" value="RBD_domain_sf"/>
</dbReference>
<name>A0A8T2PV37_9TELE</name>
<dbReference type="InterPro" id="IPR045180">
    <property type="entry name" value="La_dom_prot"/>
</dbReference>
<keyword evidence="2 3" id="KW-0694">RNA-binding</keyword>
<organism evidence="6 7">
    <name type="scientific">Albula glossodonta</name>
    <name type="common">roundjaw bonefish</name>
    <dbReference type="NCBI Taxonomy" id="121402"/>
    <lineage>
        <taxon>Eukaryota</taxon>
        <taxon>Metazoa</taxon>
        <taxon>Chordata</taxon>
        <taxon>Craniata</taxon>
        <taxon>Vertebrata</taxon>
        <taxon>Euteleostomi</taxon>
        <taxon>Actinopterygii</taxon>
        <taxon>Neopterygii</taxon>
        <taxon>Teleostei</taxon>
        <taxon>Albuliformes</taxon>
        <taxon>Albulidae</taxon>
        <taxon>Albula</taxon>
    </lineage>
</organism>
<feature type="compositionally biased region" description="Basic and acidic residues" evidence="4">
    <location>
        <begin position="471"/>
        <end position="486"/>
    </location>
</feature>
<dbReference type="SUPFAM" id="SSF46785">
    <property type="entry name" value="Winged helix' DNA-binding domain"/>
    <property type="match status" value="1"/>
</dbReference>
<dbReference type="PANTHER" id="PTHR22792">
    <property type="entry name" value="LUPUS LA PROTEIN-RELATED"/>
    <property type="match status" value="1"/>
</dbReference>
<dbReference type="PANTHER" id="PTHR22792:SF43">
    <property type="entry name" value="LA-RELATED PROTEIN 4B"/>
    <property type="match status" value="1"/>
</dbReference>
<dbReference type="InterPro" id="IPR058699">
    <property type="entry name" value="RRM_LARP4/4B"/>
</dbReference>
<feature type="compositionally biased region" description="Basic and acidic residues" evidence="4">
    <location>
        <begin position="508"/>
        <end position="529"/>
    </location>
</feature>
<feature type="compositionally biased region" description="Pro residues" evidence="4">
    <location>
        <begin position="337"/>
        <end position="348"/>
    </location>
</feature>
<dbReference type="InterPro" id="IPR036390">
    <property type="entry name" value="WH_DNA-bd_sf"/>
</dbReference>
<dbReference type="InterPro" id="IPR036388">
    <property type="entry name" value="WH-like_DNA-bd_sf"/>
</dbReference>
<dbReference type="OrthoDB" id="10046764at2759"/>
<dbReference type="SMART" id="SM00715">
    <property type="entry name" value="LA"/>
    <property type="match status" value="1"/>
</dbReference>
<keyword evidence="7" id="KW-1185">Reference proteome</keyword>
<comment type="caution">
    <text evidence="6">The sequence shown here is derived from an EMBL/GenBank/DDBJ whole genome shotgun (WGS) entry which is preliminary data.</text>
</comment>
<dbReference type="EMBL" id="JAFBMS010000001">
    <property type="protein sequence ID" value="KAG9355193.1"/>
    <property type="molecule type" value="Genomic_DNA"/>
</dbReference>
<feature type="compositionally biased region" description="Low complexity" evidence="4">
    <location>
        <begin position="530"/>
        <end position="542"/>
    </location>
</feature>
<dbReference type="Pfam" id="PF26088">
    <property type="entry name" value="RRM_LARP4"/>
    <property type="match status" value="1"/>
</dbReference>
<evidence type="ECO:0000256" key="2">
    <source>
        <dbReference type="ARBA" id="ARBA00022884"/>
    </source>
</evidence>
<dbReference type="SUPFAM" id="SSF54928">
    <property type="entry name" value="RNA-binding domain, RBD"/>
    <property type="match status" value="1"/>
</dbReference>